<evidence type="ECO:0000313" key="2">
    <source>
        <dbReference type="Proteomes" id="UP001066276"/>
    </source>
</evidence>
<sequence length="94" mass="11225">MSCISVIAKWMDDSGPKPEVTDDRKPSRRDIWEYGHIRPLDKPFVGNVDDFLKPQTCLQTYYDFKQAWCFEKEMHREMGWHENHSYALEVGRET</sequence>
<keyword evidence="2" id="KW-1185">Reference proteome</keyword>
<comment type="caution">
    <text evidence="1">The sequence shown here is derived from an EMBL/GenBank/DDBJ whole genome shotgun (WGS) entry which is preliminary data.</text>
</comment>
<evidence type="ECO:0000313" key="1">
    <source>
        <dbReference type="EMBL" id="KAJ1116702.1"/>
    </source>
</evidence>
<reference evidence="1" key="1">
    <citation type="journal article" date="2022" name="bioRxiv">
        <title>Sequencing and chromosome-scale assembly of the giantPleurodeles waltlgenome.</title>
        <authorList>
            <person name="Brown T."/>
            <person name="Elewa A."/>
            <person name="Iarovenko S."/>
            <person name="Subramanian E."/>
            <person name="Araus A.J."/>
            <person name="Petzold A."/>
            <person name="Susuki M."/>
            <person name="Suzuki K.-i.T."/>
            <person name="Hayashi T."/>
            <person name="Toyoda A."/>
            <person name="Oliveira C."/>
            <person name="Osipova E."/>
            <person name="Leigh N.D."/>
            <person name="Simon A."/>
            <person name="Yun M.H."/>
        </authorList>
    </citation>
    <scope>NUCLEOTIDE SEQUENCE</scope>
    <source>
        <strain evidence="1">20211129_DDA</strain>
        <tissue evidence="1">Liver</tissue>
    </source>
</reference>
<dbReference type="EMBL" id="JANPWB010000012">
    <property type="protein sequence ID" value="KAJ1116702.1"/>
    <property type="molecule type" value="Genomic_DNA"/>
</dbReference>
<gene>
    <name evidence="1" type="ORF">NDU88_004908</name>
</gene>
<accession>A0AAV7NPX7</accession>
<organism evidence="1 2">
    <name type="scientific">Pleurodeles waltl</name>
    <name type="common">Iberian ribbed newt</name>
    <dbReference type="NCBI Taxonomy" id="8319"/>
    <lineage>
        <taxon>Eukaryota</taxon>
        <taxon>Metazoa</taxon>
        <taxon>Chordata</taxon>
        <taxon>Craniata</taxon>
        <taxon>Vertebrata</taxon>
        <taxon>Euteleostomi</taxon>
        <taxon>Amphibia</taxon>
        <taxon>Batrachia</taxon>
        <taxon>Caudata</taxon>
        <taxon>Salamandroidea</taxon>
        <taxon>Salamandridae</taxon>
        <taxon>Pleurodelinae</taxon>
        <taxon>Pleurodeles</taxon>
    </lineage>
</organism>
<protein>
    <submittedName>
        <fullName evidence="1">Uncharacterized protein</fullName>
    </submittedName>
</protein>
<dbReference type="Proteomes" id="UP001066276">
    <property type="component" value="Chromosome 8"/>
</dbReference>
<dbReference type="AlphaFoldDB" id="A0AAV7NPX7"/>
<proteinExistence type="predicted"/>
<name>A0AAV7NPX7_PLEWA</name>